<evidence type="ECO:0000313" key="2">
    <source>
        <dbReference type="Proteomes" id="UP000499080"/>
    </source>
</evidence>
<name>A0A4Y2UN18_ARAVE</name>
<accession>A0A4Y2UN18</accession>
<dbReference type="EMBL" id="BGPR01038559">
    <property type="protein sequence ID" value="GBO14429.1"/>
    <property type="molecule type" value="Genomic_DNA"/>
</dbReference>
<sequence>MLYQSLRPSPSPTSSVKYASQVFPTPRTYSHRVDGQQTKRRNGYWDKLDIQPFASYYADCDRFFMLTIGFGVERSSLRGFEWS</sequence>
<dbReference type="Proteomes" id="UP000499080">
    <property type="component" value="Unassembled WGS sequence"/>
</dbReference>
<dbReference type="AlphaFoldDB" id="A0A4Y2UN18"/>
<gene>
    <name evidence="1" type="ORF">AVEN_168850_1</name>
</gene>
<comment type="caution">
    <text evidence="1">The sequence shown here is derived from an EMBL/GenBank/DDBJ whole genome shotgun (WGS) entry which is preliminary data.</text>
</comment>
<keyword evidence="2" id="KW-1185">Reference proteome</keyword>
<proteinExistence type="predicted"/>
<organism evidence="1 2">
    <name type="scientific">Araneus ventricosus</name>
    <name type="common">Orbweaver spider</name>
    <name type="synonym">Epeira ventricosa</name>
    <dbReference type="NCBI Taxonomy" id="182803"/>
    <lineage>
        <taxon>Eukaryota</taxon>
        <taxon>Metazoa</taxon>
        <taxon>Ecdysozoa</taxon>
        <taxon>Arthropoda</taxon>
        <taxon>Chelicerata</taxon>
        <taxon>Arachnida</taxon>
        <taxon>Araneae</taxon>
        <taxon>Araneomorphae</taxon>
        <taxon>Entelegynae</taxon>
        <taxon>Araneoidea</taxon>
        <taxon>Araneidae</taxon>
        <taxon>Araneus</taxon>
    </lineage>
</organism>
<reference evidence="1 2" key="1">
    <citation type="journal article" date="2019" name="Sci. Rep.">
        <title>Orb-weaving spider Araneus ventricosus genome elucidates the spidroin gene catalogue.</title>
        <authorList>
            <person name="Kono N."/>
            <person name="Nakamura H."/>
            <person name="Ohtoshi R."/>
            <person name="Moran D.A.P."/>
            <person name="Shinohara A."/>
            <person name="Yoshida Y."/>
            <person name="Fujiwara M."/>
            <person name="Mori M."/>
            <person name="Tomita M."/>
            <person name="Arakawa K."/>
        </authorList>
    </citation>
    <scope>NUCLEOTIDE SEQUENCE [LARGE SCALE GENOMIC DNA]</scope>
</reference>
<protein>
    <submittedName>
        <fullName evidence="1">Uncharacterized protein</fullName>
    </submittedName>
</protein>
<evidence type="ECO:0000313" key="1">
    <source>
        <dbReference type="EMBL" id="GBO14429.1"/>
    </source>
</evidence>